<name>A0A8T2S646_CERRI</name>
<evidence type="ECO:0000313" key="2">
    <source>
        <dbReference type="EMBL" id="KAH7307602.1"/>
    </source>
</evidence>
<proteinExistence type="predicted"/>
<dbReference type="EMBL" id="CM035427">
    <property type="protein sequence ID" value="KAH7307602.1"/>
    <property type="molecule type" value="Genomic_DNA"/>
</dbReference>
<evidence type="ECO:0000256" key="1">
    <source>
        <dbReference type="SAM" id="Coils"/>
    </source>
</evidence>
<gene>
    <name evidence="2" type="ORF">KP509_22G068100</name>
</gene>
<dbReference type="PANTHER" id="PTHR37205">
    <property type="entry name" value="F23A5.30 PROTEIN"/>
    <property type="match status" value="1"/>
</dbReference>
<protein>
    <submittedName>
        <fullName evidence="2">Uncharacterized protein</fullName>
    </submittedName>
</protein>
<keyword evidence="1" id="KW-0175">Coiled coil</keyword>
<comment type="caution">
    <text evidence="2">The sequence shown here is derived from an EMBL/GenBank/DDBJ whole genome shotgun (WGS) entry which is preliminary data.</text>
</comment>
<dbReference type="OrthoDB" id="1907556at2759"/>
<feature type="coiled-coil region" evidence="1">
    <location>
        <begin position="157"/>
        <end position="219"/>
    </location>
</feature>
<organism evidence="2 3">
    <name type="scientific">Ceratopteris richardii</name>
    <name type="common">Triangle waterfern</name>
    <dbReference type="NCBI Taxonomy" id="49495"/>
    <lineage>
        <taxon>Eukaryota</taxon>
        <taxon>Viridiplantae</taxon>
        <taxon>Streptophyta</taxon>
        <taxon>Embryophyta</taxon>
        <taxon>Tracheophyta</taxon>
        <taxon>Polypodiopsida</taxon>
        <taxon>Polypodiidae</taxon>
        <taxon>Polypodiales</taxon>
        <taxon>Pteridineae</taxon>
        <taxon>Pteridaceae</taxon>
        <taxon>Parkerioideae</taxon>
        <taxon>Ceratopteris</taxon>
    </lineage>
</organism>
<dbReference type="AlphaFoldDB" id="A0A8T2S646"/>
<dbReference type="InterPro" id="IPR038864">
    <property type="entry name" value="HDR1"/>
</dbReference>
<keyword evidence="3" id="KW-1185">Reference proteome</keyword>
<dbReference type="Proteomes" id="UP000825935">
    <property type="component" value="Chromosome 22"/>
</dbReference>
<sequence>MKLPILQGLDLSEADKFVSLKSNIPARSISRNFSRNRSAKDVEAIPDEALDVDLTNTPSLGSRTPARFRLSSFKRQSSESKRNGEMIDQEDIEMISERRMALFEPLSPNDLKSPDSILPPPDFDAATYPSGWVIGKKRKLVNVDVVESMRRIAVHEMNRKDREIDGLNEQLEEDSRTMEHLQLELQQERRKRLQVEREKLSLQEQVNMLMTMLNELEEDPEAELMEDSQVINN</sequence>
<evidence type="ECO:0000313" key="3">
    <source>
        <dbReference type="Proteomes" id="UP000825935"/>
    </source>
</evidence>
<reference evidence="2" key="1">
    <citation type="submission" date="2021-08" db="EMBL/GenBank/DDBJ databases">
        <title>WGS assembly of Ceratopteris richardii.</title>
        <authorList>
            <person name="Marchant D.B."/>
            <person name="Chen G."/>
            <person name="Jenkins J."/>
            <person name="Shu S."/>
            <person name="Leebens-Mack J."/>
            <person name="Grimwood J."/>
            <person name="Schmutz J."/>
            <person name="Soltis P."/>
            <person name="Soltis D."/>
            <person name="Chen Z.-H."/>
        </authorList>
    </citation>
    <scope>NUCLEOTIDE SEQUENCE</scope>
    <source>
        <strain evidence="2">Whitten #5841</strain>
        <tissue evidence="2">Leaf</tissue>
    </source>
</reference>
<accession>A0A8T2S646</accession>
<dbReference type="PANTHER" id="PTHR37205:SF1">
    <property type="entry name" value="F23A5.30 PROTEIN"/>
    <property type="match status" value="1"/>
</dbReference>